<proteinExistence type="inferred from homology"/>
<keyword evidence="5 7" id="KW-1133">Transmembrane helix</keyword>
<dbReference type="RefSeq" id="WP_148339974.1">
    <property type="nucleotide sequence ID" value="NZ_LR699119.1"/>
</dbReference>
<comment type="subcellular location">
    <subcellularLocation>
        <location evidence="1 7">Cell membrane</location>
        <topology evidence="1 7">Multi-pass membrane protein</topology>
    </subcellularLocation>
</comment>
<dbReference type="PANTHER" id="PTHR30353">
    <property type="entry name" value="INNER MEMBRANE PROTEIN DEDA-RELATED"/>
    <property type="match status" value="1"/>
</dbReference>
<feature type="domain" description="VTT" evidence="8">
    <location>
        <begin position="49"/>
        <end position="176"/>
    </location>
</feature>
<evidence type="ECO:0000256" key="4">
    <source>
        <dbReference type="ARBA" id="ARBA00022692"/>
    </source>
</evidence>
<feature type="transmembrane region" description="Helical" evidence="7">
    <location>
        <begin position="27"/>
        <end position="49"/>
    </location>
</feature>
<feature type="transmembrane region" description="Helical" evidence="7">
    <location>
        <begin position="55"/>
        <end position="84"/>
    </location>
</feature>
<evidence type="ECO:0000256" key="7">
    <source>
        <dbReference type="RuleBase" id="RU367016"/>
    </source>
</evidence>
<evidence type="ECO:0000256" key="1">
    <source>
        <dbReference type="ARBA" id="ARBA00004651"/>
    </source>
</evidence>
<evidence type="ECO:0000259" key="8">
    <source>
        <dbReference type="Pfam" id="PF09335"/>
    </source>
</evidence>
<keyword evidence="6 7" id="KW-0472">Membrane</keyword>
<dbReference type="KEGG" id="asip:AQUSIP_19920"/>
<name>A0A5E4PJN3_9COXI</name>
<evidence type="ECO:0000256" key="2">
    <source>
        <dbReference type="ARBA" id="ARBA00010792"/>
    </source>
</evidence>
<keyword evidence="4 7" id="KW-0812">Transmembrane</keyword>
<evidence type="ECO:0000313" key="9">
    <source>
        <dbReference type="EMBL" id="VVC76668.1"/>
    </source>
</evidence>
<dbReference type="AlphaFoldDB" id="A0A5E4PJN3"/>
<organism evidence="9 10">
    <name type="scientific">Aquicella siphonis</name>
    <dbReference type="NCBI Taxonomy" id="254247"/>
    <lineage>
        <taxon>Bacteria</taxon>
        <taxon>Pseudomonadati</taxon>
        <taxon>Pseudomonadota</taxon>
        <taxon>Gammaproteobacteria</taxon>
        <taxon>Legionellales</taxon>
        <taxon>Coxiellaceae</taxon>
        <taxon>Aquicella</taxon>
    </lineage>
</organism>
<evidence type="ECO:0000256" key="6">
    <source>
        <dbReference type="ARBA" id="ARBA00023136"/>
    </source>
</evidence>
<dbReference type="GO" id="GO:0005886">
    <property type="term" value="C:plasma membrane"/>
    <property type="evidence" value="ECO:0007669"/>
    <property type="project" value="UniProtKB-SubCell"/>
</dbReference>
<protein>
    <submittedName>
        <fullName evidence="9">Putative membrane protein</fullName>
    </submittedName>
</protein>
<sequence length="214" mass="23724">METIQLFLQYILHIDTYLISFVSTYGALTYLILFAIIFCETGLVVTPFLPGDSLLFAAGSIAASASHALDIQILFILLTAASILGNKVNYLVGRSIGPKVFTAEKSWLLNKKHLQEAHQFHEKHGGKTIILARYLPIIRTFAPFVAGVGYMNPKEFALYNILSAILWVGSLLAAGYFFGSLPIIRDNFSIVVYGIIILSILPPFAAFLYRKTCR</sequence>
<dbReference type="Proteomes" id="UP000324194">
    <property type="component" value="Chromosome 1"/>
</dbReference>
<dbReference type="InterPro" id="IPR032818">
    <property type="entry name" value="DedA-like"/>
</dbReference>
<keyword evidence="3 7" id="KW-1003">Cell membrane</keyword>
<evidence type="ECO:0000313" key="10">
    <source>
        <dbReference type="Proteomes" id="UP000324194"/>
    </source>
</evidence>
<reference evidence="9 10" key="1">
    <citation type="submission" date="2019-08" db="EMBL/GenBank/DDBJ databases">
        <authorList>
            <person name="Guy L."/>
        </authorList>
    </citation>
    <scope>NUCLEOTIDE SEQUENCE [LARGE SCALE GENOMIC DNA]</scope>
    <source>
        <strain evidence="9 10">SGT-108</strain>
    </source>
</reference>
<dbReference type="InterPro" id="IPR032816">
    <property type="entry name" value="VTT_dom"/>
</dbReference>
<accession>A0A5E4PJN3</accession>
<dbReference type="PANTHER" id="PTHR30353:SF0">
    <property type="entry name" value="TRANSMEMBRANE PROTEIN"/>
    <property type="match status" value="1"/>
</dbReference>
<evidence type="ECO:0000256" key="5">
    <source>
        <dbReference type="ARBA" id="ARBA00022989"/>
    </source>
</evidence>
<evidence type="ECO:0000256" key="3">
    <source>
        <dbReference type="ARBA" id="ARBA00022475"/>
    </source>
</evidence>
<dbReference type="Pfam" id="PF09335">
    <property type="entry name" value="VTT_dom"/>
    <property type="match status" value="1"/>
</dbReference>
<dbReference type="OrthoDB" id="9813426at2"/>
<gene>
    <name evidence="9" type="ORF">AQUSIP_19920</name>
</gene>
<comment type="similarity">
    <text evidence="2 7">Belongs to the DedA family.</text>
</comment>
<feature type="transmembrane region" description="Helical" evidence="7">
    <location>
        <begin position="190"/>
        <end position="209"/>
    </location>
</feature>
<keyword evidence="10" id="KW-1185">Reference proteome</keyword>
<feature type="transmembrane region" description="Helical" evidence="7">
    <location>
        <begin position="156"/>
        <end position="178"/>
    </location>
</feature>
<dbReference type="EMBL" id="LR699119">
    <property type="protein sequence ID" value="VVC76668.1"/>
    <property type="molecule type" value="Genomic_DNA"/>
</dbReference>
<dbReference type="NCBIfam" id="NF008102">
    <property type="entry name" value="PRK10847.1"/>
    <property type="match status" value="1"/>
</dbReference>
<dbReference type="InterPro" id="IPR058127">
    <property type="entry name" value="DedA"/>
</dbReference>